<dbReference type="InterPro" id="IPR010652">
    <property type="entry name" value="DUF1232"/>
</dbReference>
<evidence type="ECO:0000313" key="8">
    <source>
        <dbReference type="Proteomes" id="UP000215137"/>
    </source>
</evidence>
<dbReference type="GeneID" id="97217842"/>
<keyword evidence="4 5" id="KW-0472">Membrane</keyword>
<dbReference type="GO" id="GO:0012505">
    <property type="term" value="C:endomembrane system"/>
    <property type="evidence" value="ECO:0007669"/>
    <property type="project" value="UniProtKB-SubCell"/>
</dbReference>
<keyword evidence="3 5" id="KW-1133">Transmembrane helix</keyword>
<evidence type="ECO:0000256" key="1">
    <source>
        <dbReference type="ARBA" id="ARBA00004127"/>
    </source>
</evidence>
<dbReference type="RefSeq" id="WP_095371847.1">
    <property type="nucleotide sequence ID" value="NZ_CANMJM010000005.1"/>
</dbReference>
<evidence type="ECO:0000256" key="2">
    <source>
        <dbReference type="ARBA" id="ARBA00022692"/>
    </source>
</evidence>
<evidence type="ECO:0000313" key="7">
    <source>
        <dbReference type="EMBL" id="ASV68277.1"/>
    </source>
</evidence>
<reference evidence="7 8" key="1">
    <citation type="submission" date="2017-08" db="EMBL/GenBank/DDBJ databases">
        <title>Complete Genome Sequence of Bacillus kochii Oregon-R-modENCODE STRAIN BDGP4, isolated from Drosophila melanogaster gut.</title>
        <authorList>
            <person name="Wan K.H."/>
            <person name="Yu C."/>
            <person name="Park S."/>
            <person name="Hammonds A.S."/>
            <person name="Booth B.W."/>
            <person name="Celniker S.E."/>
        </authorList>
    </citation>
    <scope>NUCLEOTIDE SEQUENCE [LARGE SCALE GENOMIC DNA]</scope>
    <source>
        <strain evidence="7 8">BDGP4</strain>
    </source>
</reference>
<accession>A0A248TJA3</accession>
<evidence type="ECO:0000256" key="3">
    <source>
        <dbReference type="ARBA" id="ARBA00022989"/>
    </source>
</evidence>
<name>A0A248TJA3_9BACI</name>
<proteinExistence type="predicted"/>
<dbReference type="Proteomes" id="UP000215137">
    <property type="component" value="Chromosome"/>
</dbReference>
<keyword evidence="8" id="KW-1185">Reference proteome</keyword>
<feature type="transmembrane region" description="Helical" evidence="5">
    <location>
        <begin position="6"/>
        <end position="25"/>
    </location>
</feature>
<evidence type="ECO:0000256" key="4">
    <source>
        <dbReference type="ARBA" id="ARBA00023136"/>
    </source>
</evidence>
<dbReference type="AlphaFoldDB" id="A0A248TJA3"/>
<comment type="subcellular location">
    <subcellularLocation>
        <location evidence="1">Endomembrane system</location>
        <topology evidence="1">Multi-pass membrane protein</topology>
    </subcellularLocation>
</comment>
<protein>
    <recommendedName>
        <fullName evidence="6">DUF1232 domain-containing protein</fullName>
    </recommendedName>
</protein>
<dbReference type="Pfam" id="PF06803">
    <property type="entry name" value="DUF1232"/>
    <property type="match status" value="1"/>
</dbReference>
<dbReference type="EMBL" id="CP022983">
    <property type="protein sequence ID" value="ASV68277.1"/>
    <property type="molecule type" value="Genomic_DNA"/>
</dbReference>
<evidence type="ECO:0000259" key="6">
    <source>
        <dbReference type="Pfam" id="PF06803"/>
    </source>
</evidence>
<keyword evidence="2 5" id="KW-0812">Transmembrane</keyword>
<dbReference type="OrthoDB" id="2679475at2"/>
<evidence type="ECO:0000256" key="5">
    <source>
        <dbReference type="SAM" id="Phobius"/>
    </source>
</evidence>
<dbReference type="KEGG" id="bko:CKF48_13650"/>
<gene>
    <name evidence="7" type="ORF">CKF48_13650</name>
</gene>
<organism evidence="7 8">
    <name type="scientific">Cytobacillus kochii</name>
    <dbReference type="NCBI Taxonomy" id="859143"/>
    <lineage>
        <taxon>Bacteria</taxon>
        <taxon>Bacillati</taxon>
        <taxon>Bacillota</taxon>
        <taxon>Bacilli</taxon>
        <taxon>Bacillales</taxon>
        <taxon>Bacillaceae</taxon>
        <taxon>Cytobacillus</taxon>
    </lineage>
</organism>
<sequence length="101" mass="11967">MKKFFKRVGFVLTFWRFIPFFFEYLAAKDIPLWKKLLPVGVSIAYILIPIDLIPDFLYIIGITDDVLFTTFILQSMVKYAPDRLKLKYSKLLDDNQKPVKK</sequence>
<feature type="domain" description="DUF1232" evidence="6">
    <location>
        <begin position="39"/>
        <end position="67"/>
    </location>
</feature>